<organism evidence="2">
    <name type="scientific">marine metagenome</name>
    <dbReference type="NCBI Taxonomy" id="408172"/>
    <lineage>
        <taxon>unclassified sequences</taxon>
        <taxon>metagenomes</taxon>
        <taxon>ecological metagenomes</taxon>
    </lineage>
</organism>
<dbReference type="EMBL" id="UINC01074046">
    <property type="protein sequence ID" value="SVC10879.1"/>
    <property type="molecule type" value="Genomic_DNA"/>
</dbReference>
<accession>A0A382JGP5</accession>
<dbReference type="Pfam" id="PF13462">
    <property type="entry name" value="Thioredoxin_4"/>
    <property type="match status" value="1"/>
</dbReference>
<evidence type="ECO:0000259" key="1">
    <source>
        <dbReference type="Pfam" id="PF13462"/>
    </source>
</evidence>
<protein>
    <recommendedName>
        <fullName evidence="1">Thioredoxin-like fold domain-containing protein</fullName>
    </recommendedName>
</protein>
<reference evidence="2" key="1">
    <citation type="submission" date="2018-05" db="EMBL/GenBank/DDBJ databases">
        <authorList>
            <person name="Lanie J.A."/>
            <person name="Ng W.-L."/>
            <person name="Kazmierczak K.M."/>
            <person name="Andrzejewski T.M."/>
            <person name="Davidsen T.M."/>
            <person name="Wayne K.J."/>
            <person name="Tettelin H."/>
            <person name="Glass J.I."/>
            <person name="Rusch D."/>
            <person name="Podicherti R."/>
            <person name="Tsui H.-C.T."/>
            <person name="Winkler M.E."/>
        </authorList>
    </citation>
    <scope>NUCLEOTIDE SEQUENCE</scope>
</reference>
<gene>
    <name evidence="2" type="ORF">METZ01_LOCUS263733</name>
</gene>
<sequence>MYEGNVDAKVSIIVYESLTCGHCAEFHKEVYPKLKKDFIDNGLAKIEFRSFPLDL</sequence>
<dbReference type="Gene3D" id="3.40.30.10">
    <property type="entry name" value="Glutaredoxin"/>
    <property type="match status" value="1"/>
</dbReference>
<proteinExistence type="predicted"/>
<dbReference type="InterPro" id="IPR012336">
    <property type="entry name" value="Thioredoxin-like_fold"/>
</dbReference>
<name>A0A382JGP5_9ZZZZ</name>
<feature type="domain" description="Thioredoxin-like fold" evidence="1">
    <location>
        <begin position="1"/>
        <end position="54"/>
    </location>
</feature>
<dbReference type="AlphaFoldDB" id="A0A382JGP5"/>
<evidence type="ECO:0000313" key="2">
    <source>
        <dbReference type="EMBL" id="SVC10879.1"/>
    </source>
</evidence>
<dbReference type="InterPro" id="IPR017937">
    <property type="entry name" value="Thioredoxin_CS"/>
</dbReference>
<dbReference type="PROSITE" id="PS00194">
    <property type="entry name" value="THIOREDOXIN_1"/>
    <property type="match status" value="1"/>
</dbReference>
<feature type="non-terminal residue" evidence="2">
    <location>
        <position position="55"/>
    </location>
</feature>
<dbReference type="InterPro" id="IPR036249">
    <property type="entry name" value="Thioredoxin-like_sf"/>
</dbReference>
<dbReference type="SUPFAM" id="SSF52833">
    <property type="entry name" value="Thioredoxin-like"/>
    <property type="match status" value="1"/>
</dbReference>